<dbReference type="Proteomes" id="UP000298138">
    <property type="component" value="Unassembled WGS sequence"/>
</dbReference>
<keyword evidence="2" id="KW-1133">Transmembrane helix</keyword>
<dbReference type="OrthoDB" id="10268090at2759"/>
<dbReference type="EMBL" id="ML220112">
    <property type="protein sequence ID" value="TGZ85431.1"/>
    <property type="molecule type" value="Genomic_DNA"/>
</dbReference>
<dbReference type="GO" id="GO:0005739">
    <property type="term" value="C:mitochondrion"/>
    <property type="evidence" value="ECO:0007669"/>
    <property type="project" value="TreeGrafter"/>
</dbReference>
<reference evidence="4 5" key="1">
    <citation type="submission" date="2019-04" db="EMBL/GenBank/DDBJ databases">
        <title>Comparative genomics and transcriptomics to analyze fruiting body development in filamentous ascomycetes.</title>
        <authorList>
            <consortium name="DOE Joint Genome Institute"/>
            <person name="Lutkenhaus R."/>
            <person name="Traeger S."/>
            <person name="Breuer J."/>
            <person name="Kuo A."/>
            <person name="Lipzen A."/>
            <person name="Pangilinan J."/>
            <person name="Dilworth D."/>
            <person name="Sandor L."/>
            <person name="Poggeler S."/>
            <person name="Barry K."/>
            <person name="Grigoriev I.V."/>
            <person name="Nowrousian M."/>
        </authorList>
    </citation>
    <scope>NUCLEOTIDE SEQUENCE [LARGE SCALE GENOMIC DNA]</scope>
    <source>
        <strain evidence="4 5">CBS 389.68</strain>
    </source>
</reference>
<feature type="domain" description="Saccharopine dehydrogenase NADP binding" evidence="3">
    <location>
        <begin position="19"/>
        <end position="149"/>
    </location>
</feature>
<dbReference type="InterPro" id="IPR005097">
    <property type="entry name" value="Sacchrp_dh_NADP-bd"/>
</dbReference>
<dbReference type="InParanoid" id="A0A4S2N7X1"/>
<gene>
    <name evidence="4" type="ORF">EX30DRAFT_314478</name>
</gene>
<sequence length="417" mass="46464">MASPRNPTTTPPPRRKYDIVVFGATGYTGKLTCETILKHAPSSLRWAIAGRSPQRLELLQHEWNRSYPDRVPVQTFICDLSEVQIEALVKATALLITTVGPYIRYGTPVLEACAVYGTHYVDCTGEYPWTYEMVKRCHKTAKNRGAIIIPQCGVESAPADLSTWALIKAVREGFNTGTGKVTFALHKIKGKTSGGTFETVLNLFETATLQELHESSRYNSICPAKAPEQPYQYPVRRDPDLGFVSPSISGTADRVQVFRSWGLFDSGVYYGENFIWSEVLQRRNRAHAIVTWLVLNILGVCMIVAPLRWILKKIRPFAPGEGPNEEQRKNNMIEYHGIAEADDDSETPRKAFVNFKGPDPYEVTAILMVEVALAILHDKNSLARKLGGGVLTPATVASPHLIQRLDRAGIHIETKLF</sequence>
<name>A0A4S2N7X1_9PEZI</name>
<keyword evidence="5" id="KW-1185">Reference proteome</keyword>
<dbReference type="AlphaFoldDB" id="A0A4S2N7X1"/>
<dbReference type="PANTHER" id="PTHR12286">
    <property type="entry name" value="SACCHAROPINE DEHYDROGENASE-LIKE OXIDOREDUCTASE"/>
    <property type="match status" value="1"/>
</dbReference>
<evidence type="ECO:0000313" key="4">
    <source>
        <dbReference type="EMBL" id="TGZ85431.1"/>
    </source>
</evidence>
<evidence type="ECO:0000313" key="5">
    <source>
        <dbReference type="Proteomes" id="UP000298138"/>
    </source>
</evidence>
<comment type="similarity">
    <text evidence="1">Belongs to the saccharopine dehydrogenase family.</text>
</comment>
<feature type="transmembrane region" description="Helical" evidence="2">
    <location>
        <begin position="289"/>
        <end position="311"/>
    </location>
</feature>
<dbReference type="InterPro" id="IPR036291">
    <property type="entry name" value="NAD(P)-bd_dom_sf"/>
</dbReference>
<protein>
    <recommendedName>
        <fullName evidence="3">Saccharopine dehydrogenase NADP binding domain-containing protein</fullName>
    </recommendedName>
</protein>
<dbReference type="GO" id="GO:0005886">
    <property type="term" value="C:plasma membrane"/>
    <property type="evidence" value="ECO:0007669"/>
    <property type="project" value="TreeGrafter"/>
</dbReference>
<dbReference type="Pfam" id="PF03435">
    <property type="entry name" value="Sacchrp_dh_NADP"/>
    <property type="match status" value="1"/>
</dbReference>
<dbReference type="GO" id="GO:0009247">
    <property type="term" value="P:glycolipid biosynthetic process"/>
    <property type="evidence" value="ECO:0007669"/>
    <property type="project" value="TreeGrafter"/>
</dbReference>
<accession>A0A4S2N7X1</accession>
<proteinExistence type="inferred from homology"/>
<keyword evidence="2" id="KW-0812">Transmembrane</keyword>
<keyword evidence="2" id="KW-0472">Membrane</keyword>
<dbReference type="SUPFAM" id="SSF51735">
    <property type="entry name" value="NAD(P)-binding Rossmann-fold domains"/>
    <property type="match status" value="1"/>
</dbReference>
<evidence type="ECO:0000259" key="3">
    <source>
        <dbReference type="Pfam" id="PF03435"/>
    </source>
</evidence>
<dbReference type="GO" id="GO:0005811">
    <property type="term" value="C:lipid droplet"/>
    <property type="evidence" value="ECO:0007669"/>
    <property type="project" value="TreeGrafter"/>
</dbReference>
<dbReference type="Gene3D" id="3.40.50.720">
    <property type="entry name" value="NAD(P)-binding Rossmann-like Domain"/>
    <property type="match status" value="1"/>
</dbReference>
<dbReference type="PANTHER" id="PTHR12286:SF5">
    <property type="entry name" value="SACCHAROPINE DEHYDROGENASE-LIKE OXIDOREDUCTASE"/>
    <property type="match status" value="1"/>
</dbReference>
<dbReference type="InterPro" id="IPR051276">
    <property type="entry name" value="Saccharopine_DH-like_oxidrdct"/>
</dbReference>
<evidence type="ECO:0000256" key="2">
    <source>
        <dbReference type="SAM" id="Phobius"/>
    </source>
</evidence>
<organism evidence="4 5">
    <name type="scientific">Ascodesmis nigricans</name>
    <dbReference type="NCBI Taxonomy" id="341454"/>
    <lineage>
        <taxon>Eukaryota</taxon>
        <taxon>Fungi</taxon>
        <taxon>Dikarya</taxon>
        <taxon>Ascomycota</taxon>
        <taxon>Pezizomycotina</taxon>
        <taxon>Pezizomycetes</taxon>
        <taxon>Pezizales</taxon>
        <taxon>Ascodesmidaceae</taxon>
        <taxon>Ascodesmis</taxon>
    </lineage>
</organism>
<evidence type="ECO:0000256" key="1">
    <source>
        <dbReference type="ARBA" id="ARBA00038048"/>
    </source>
</evidence>